<accession>A0A2N3IGC6</accession>
<dbReference type="Pfam" id="PF11363">
    <property type="entry name" value="DUF3164"/>
    <property type="match status" value="1"/>
</dbReference>
<comment type="caution">
    <text evidence="1">The sequence shown here is derived from an EMBL/GenBank/DDBJ whole genome shotgun (WGS) entry which is preliminary data.</text>
</comment>
<proteinExistence type="predicted"/>
<dbReference type="EMBL" id="MVDE01000001">
    <property type="protein sequence ID" value="PKQ69365.1"/>
    <property type="molecule type" value="Genomic_DNA"/>
</dbReference>
<gene>
    <name evidence="1" type="ORF">BZG01_00055</name>
</gene>
<protein>
    <recommendedName>
        <fullName evidence="3">DUF3164 domain-containing protein</fullName>
    </recommendedName>
</protein>
<keyword evidence="2" id="KW-1185">Reference proteome</keyword>
<evidence type="ECO:0000313" key="2">
    <source>
        <dbReference type="Proteomes" id="UP000233618"/>
    </source>
</evidence>
<evidence type="ECO:0008006" key="3">
    <source>
        <dbReference type="Google" id="ProtNLM"/>
    </source>
</evidence>
<dbReference type="AlphaFoldDB" id="A0A2N3IGC6"/>
<evidence type="ECO:0000313" key="1">
    <source>
        <dbReference type="EMBL" id="PKQ69365.1"/>
    </source>
</evidence>
<dbReference type="Proteomes" id="UP000233618">
    <property type="component" value="Unassembled WGS sequence"/>
</dbReference>
<dbReference type="InterPro" id="IPR021505">
    <property type="entry name" value="Phage_B3_Orf6"/>
</dbReference>
<sequence length="230" mass="26491">MEELKMLSEEDLQAELDRRQEAKKREAIKAKENYETDRDKLVGSMINQALYINSVMGAFKGEAISRLDDFYERAKAYGDIRSTSKGGFSLRTSDGKFKVSYDRNTMVEYDERADLAEQQLREFLQHMVKKRDEKAYEIITTLLERGKSGQFNPIAINQLIKMEDKFNDPRWVKAVQLFKESHAVHLISYSVSFYVKNEDSGKDELVRLSLPSIPIIRDTDDGKDNAIGAD</sequence>
<organism evidence="1 2">
    <name type="scientific">Labilibaculum manganireducens</name>
    <dbReference type="NCBI Taxonomy" id="1940525"/>
    <lineage>
        <taxon>Bacteria</taxon>
        <taxon>Pseudomonadati</taxon>
        <taxon>Bacteroidota</taxon>
        <taxon>Bacteroidia</taxon>
        <taxon>Marinilabiliales</taxon>
        <taxon>Marinifilaceae</taxon>
        <taxon>Labilibaculum</taxon>
    </lineage>
</organism>
<reference evidence="1 2" key="1">
    <citation type="journal article" date="2017" name="Front. Microbiol.">
        <title>Labilibaculum manganireducens gen. nov., sp. nov. and Labilibaculum filiforme sp. nov., Novel Bacteroidetes Isolated from Subsurface Sediments of the Baltic Sea.</title>
        <authorList>
            <person name="Vandieken V."/>
            <person name="Marshall I.P."/>
            <person name="Niemann H."/>
            <person name="Engelen B."/>
            <person name="Cypionka H."/>
        </authorList>
    </citation>
    <scope>NUCLEOTIDE SEQUENCE [LARGE SCALE GENOMIC DNA]</scope>
    <source>
        <strain evidence="1 2">59.10-2M</strain>
    </source>
</reference>
<name>A0A2N3IGC6_9BACT</name>